<dbReference type="InterPro" id="IPR012902">
    <property type="entry name" value="N_methyl_site"/>
</dbReference>
<keyword evidence="2" id="KW-0178">Competence</keyword>
<name>A0A662Z4K1_9STAP</name>
<reference evidence="4 5" key="1">
    <citation type="submission" date="2016-10" db="EMBL/GenBank/DDBJ databases">
        <authorList>
            <person name="Varghese N."/>
            <person name="Submissions S."/>
        </authorList>
    </citation>
    <scope>NUCLEOTIDE SEQUENCE [LARGE SCALE GENOMIC DNA]</scope>
    <source>
        <strain evidence="4 5">IBRC-M10081</strain>
    </source>
</reference>
<sequence length="144" mass="16469">MAKHRVLNNGFSLMESMLTLFIVSLISFVVMIQMPSNSGSLVDREIENIRYFFHNAQISAIEKGERNVIFVYQVANEIMRINSDGTIEESIVLEQCTIKTNSMTRFSYLPNGDTNAFGTIRLNCANSDVNFIFQIQKGRFRVEQ</sequence>
<keyword evidence="3" id="KW-1133">Transmembrane helix</keyword>
<evidence type="ECO:0000256" key="2">
    <source>
        <dbReference type="ARBA" id="ARBA00023287"/>
    </source>
</evidence>
<evidence type="ECO:0000313" key="4">
    <source>
        <dbReference type="EMBL" id="SEV84606.1"/>
    </source>
</evidence>
<accession>A0A662Z4K1</accession>
<organism evidence="4 5">
    <name type="scientific">Aliicoccus persicus</name>
    <dbReference type="NCBI Taxonomy" id="930138"/>
    <lineage>
        <taxon>Bacteria</taxon>
        <taxon>Bacillati</taxon>
        <taxon>Bacillota</taxon>
        <taxon>Bacilli</taxon>
        <taxon>Bacillales</taxon>
        <taxon>Staphylococcaceae</taxon>
        <taxon>Aliicoccus</taxon>
    </lineage>
</organism>
<keyword evidence="3" id="KW-0472">Membrane</keyword>
<dbReference type="AlphaFoldDB" id="A0A662Z4K1"/>
<dbReference type="EMBL" id="FOIT01000001">
    <property type="protein sequence ID" value="SEV84606.1"/>
    <property type="molecule type" value="Genomic_DNA"/>
</dbReference>
<proteinExistence type="predicted"/>
<dbReference type="InterPro" id="IPR016785">
    <property type="entry name" value="ComGD"/>
</dbReference>
<dbReference type="NCBIfam" id="TIGR02532">
    <property type="entry name" value="IV_pilin_GFxxxE"/>
    <property type="match status" value="1"/>
</dbReference>
<gene>
    <name evidence="4" type="ORF">SAMN05192557_0436</name>
</gene>
<evidence type="ECO:0000256" key="1">
    <source>
        <dbReference type="ARBA" id="ARBA00004241"/>
    </source>
</evidence>
<feature type="transmembrane region" description="Helical" evidence="3">
    <location>
        <begin position="12"/>
        <end position="34"/>
    </location>
</feature>
<evidence type="ECO:0000313" key="5">
    <source>
        <dbReference type="Proteomes" id="UP000243605"/>
    </source>
</evidence>
<dbReference type="PIRSF" id="PIRSF021292">
    <property type="entry name" value="Competence_ComGD"/>
    <property type="match status" value="1"/>
</dbReference>
<keyword evidence="5" id="KW-1185">Reference proteome</keyword>
<comment type="subcellular location">
    <subcellularLocation>
        <location evidence="1">Cell surface</location>
    </subcellularLocation>
</comment>
<protein>
    <submittedName>
        <fullName evidence="4">Competence protein ComGD</fullName>
    </submittedName>
</protein>
<dbReference type="Proteomes" id="UP000243605">
    <property type="component" value="Unassembled WGS sequence"/>
</dbReference>
<dbReference type="GO" id="GO:0009986">
    <property type="term" value="C:cell surface"/>
    <property type="evidence" value="ECO:0007669"/>
    <property type="project" value="UniProtKB-SubCell"/>
</dbReference>
<dbReference type="OrthoDB" id="1653576at2"/>
<keyword evidence="3" id="KW-0812">Transmembrane</keyword>
<evidence type="ECO:0000256" key="3">
    <source>
        <dbReference type="SAM" id="Phobius"/>
    </source>
</evidence>
<dbReference type="GO" id="GO:0030420">
    <property type="term" value="P:establishment of competence for transformation"/>
    <property type="evidence" value="ECO:0007669"/>
    <property type="project" value="UniProtKB-KW"/>
</dbReference>